<accession>A0A5C5UZE2</accession>
<dbReference type="OrthoDB" id="277020at2"/>
<sequence precursor="true">MFRLRVWMLWTVAIVIAPLAPASAQFGGGGLEDGFGGGYGYVPPAPQPQLPAVQLAADYVNQPMPQLEERRAVEAILQKRVHCQFVDTPLDVALSRIGAQANVTMFVNNRALEDVGLSTDTPVTFQVRNTRLRTALQLMLREMDLTFRVEPGRIEVTTPEEAESDLRTAYYPCDDLLTIYNGNQPDFDPLIQLVTTTVEPEDWEELGGPGSVQPANGGLVVSQMDHVHYKVRLLLAALRQARALSSDNYDPTPIEMGSQRFFREQTQARLSVIYSDFNVRDTPLEKVVQMLSQRTGVQILINNRSLEDVGLSTDVPVTGDWRETTALTALGDILTELDLAPQYYDELLVITTPEEAERELVRKVYPIRDFFAKESWMPGGDPFEGDSTQRQKASRHYVADYDSVIQLLTTTIEPESWEELGGPGAIQPLAESDALVISTVEEIHAKVEQLLREVRAGRIAPVPSPEETTGLGSYMPLPLPVSDQTVDRTHRVEGVDDGRRLAQIAQDLQQGIAPGSWDGQKRYIVTLGTNQLVVRHNAQVQREISGQLRRIARENGAGQTVRANRYDEPTIAPRTTPHGGGGFFQADGANSADPFAAPPNADPFDGSQDPFGSGDPFGGPDNRFAGPGDDDPFGS</sequence>
<dbReference type="InterPro" id="IPR051808">
    <property type="entry name" value="Type_IV_pilus_biogenesis"/>
</dbReference>
<feature type="compositionally biased region" description="Low complexity" evidence="1">
    <location>
        <begin position="602"/>
        <end position="621"/>
    </location>
</feature>
<evidence type="ECO:0000256" key="1">
    <source>
        <dbReference type="SAM" id="MobiDB-lite"/>
    </source>
</evidence>
<keyword evidence="4" id="KW-1185">Reference proteome</keyword>
<evidence type="ECO:0000313" key="3">
    <source>
        <dbReference type="EMBL" id="TWT30865.1"/>
    </source>
</evidence>
<name>A0A5C5UZE2_9BACT</name>
<feature type="region of interest" description="Disordered" evidence="1">
    <location>
        <begin position="461"/>
        <end position="482"/>
    </location>
</feature>
<feature type="region of interest" description="Disordered" evidence="1">
    <location>
        <begin position="555"/>
        <end position="635"/>
    </location>
</feature>
<dbReference type="EMBL" id="SJPF01000005">
    <property type="protein sequence ID" value="TWT30865.1"/>
    <property type="molecule type" value="Genomic_DNA"/>
</dbReference>
<dbReference type="Proteomes" id="UP000318878">
    <property type="component" value="Unassembled WGS sequence"/>
</dbReference>
<organism evidence="3 4">
    <name type="scientific">Blastopirellula retiformator</name>
    <dbReference type="NCBI Taxonomy" id="2527970"/>
    <lineage>
        <taxon>Bacteria</taxon>
        <taxon>Pseudomonadati</taxon>
        <taxon>Planctomycetota</taxon>
        <taxon>Planctomycetia</taxon>
        <taxon>Pirellulales</taxon>
        <taxon>Pirellulaceae</taxon>
        <taxon>Blastopirellula</taxon>
    </lineage>
</organism>
<evidence type="ECO:0000256" key="2">
    <source>
        <dbReference type="SAM" id="SignalP"/>
    </source>
</evidence>
<feature type="signal peptide" evidence="2">
    <location>
        <begin position="1"/>
        <end position="24"/>
    </location>
</feature>
<dbReference type="PANTHER" id="PTHR30604">
    <property type="entry name" value="PROTEIN TRANSPORT PROTEIN HOFQ"/>
    <property type="match status" value="1"/>
</dbReference>
<protein>
    <recommendedName>
        <fullName evidence="5">Bacterial type II/III secretion system short domain protein</fullName>
    </recommendedName>
</protein>
<gene>
    <name evidence="3" type="ORF">Enr8_43910</name>
</gene>
<comment type="caution">
    <text evidence="3">The sequence shown here is derived from an EMBL/GenBank/DDBJ whole genome shotgun (WGS) entry which is preliminary data.</text>
</comment>
<evidence type="ECO:0008006" key="5">
    <source>
        <dbReference type="Google" id="ProtNLM"/>
    </source>
</evidence>
<feature type="chain" id="PRO_5023129919" description="Bacterial type II/III secretion system short domain protein" evidence="2">
    <location>
        <begin position="25"/>
        <end position="635"/>
    </location>
</feature>
<dbReference type="RefSeq" id="WP_146435669.1">
    <property type="nucleotide sequence ID" value="NZ_SJPF01000005.1"/>
</dbReference>
<keyword evidence="2" id="KW-0732">Signal</keyword>
<proteinExistence type="predicted"/>
<dbReference type="AlphaFoldDB" id="A0A5C5UZE2"/>
<evidence type="ECO:0000313" key="4">
    <source>
        <dbReference type="Proteomes" id="UP000318878"/>
    </source>
</evidence>
<reference evidence="3 4" key="1">
    <citation type="submission" date="2019-02" db="EMBL/GenBank/DDBJ databases">
        <title>Deep-cultivation of Planctomycetes and their phenomic and genomic characterization uncovers novel biology.</title>
        <authorList>
            <person name="Wiegand S."/>
            <person name="Jogler M."/>
            <person name="Boedeker C."/>
            <person name="Pinto D."/>
            <person name="Vollmers J."/>
            <person name="Rivas-Marin E."/>
            <person name="Kohn T."/>
            <person name="Peeters S.H."/>
            <person name="Heuer A."/>
            <person name="Rast P."/>
            <person name="Oberbeckmann S."/>
            <person name="Bunk B."/>
            <person name="Jeske O."/>
            <person name="Meyerdierks A."/>
            <person name="Storesund J.E."/>
            <person name="Kallscheuer N."/>
            <person name="Luecker S."/>
            <person name="Lage O.M."/>
            <person name="Pohl T."/>
            <person name="Merkel B.J."/>
            <person name="Hornburger P."/>
            <person name="Mueller R.-W."/>
            <person name="Bruemmer F."/>
            <person name="Labrenz M."/>
            <person name="Spormann A.M."/>
            <person name="Op Den Camp H."/>
            <person name="Overmann J."/>
            <person name="Amann R."/>
            <person name="Jetten M.S.M."/>
            <person name="Mascher T."/>
            <person name="Medema M.H."/>
            <person name="Devos D.P."/>
            <person name="Kaster A.-K."/>
            <person name="Ovreas L."/>
            <person name="Rohde M."/>
            <person name="Galperin M.Y."/>
            <person name="Jogler C."/>
        </authorList>
    </citation>
    <scope>NUCLEOTIDE SEQUENCE [LARGE SCALE GENOMIC DNA]</scope>
    <source>
        <strain evidence="3 4">Enr8</strain>
    </source>
</reference>
<dbReference type="PANTHER" id="PTHR30604:SF1">
    <property type="entry name" value="DNA UTILIZATION PROTEIN HOFQ"/>
    <property type="match status" value="1"/>
</dbReference>